<sequence>MRVAYERLVFLWLILLRHVPEILTHREAFNQDKAKREEYERLMRQKKKTPPANEADEVP</sequence>
<dbReference type="AlphaFoldDB" id="A0A382Y533"/>
<name>A0A382Y533_9ZZZZ</name>
<feature type="non-terminal residue" evidence="2">
    <location>
        <position position="59"/>
    </location>
</feature>
<gene>
    <name evidence="2" type="ORF">METZ01_LOCUS431158</name>
</gene>
<reference evidence="2" key="1">
    <citation type="submission" date="2018-05" db="EMBL/GenBank/DDBJ databases">
        <authorList>
            <person name="Lanie J.A."/>
            <person name="Ng W.-L."/>
            <person name="Kazmierczak K.M."/>
            <person name="Andrzejewski T.M."/>
            <person name="Davidsen T.M."/>
            <person name="Wayne K.J."/>
            <person name="Tettelin H."/>
            <person name="Glass J.I."/>
            <person name="Rusch D."/>
            <person name="Podicherti R."/>
            <person name="Tsui H.-C.T."/>
            <person name="Winkler M.E."/>
        </authorList>
    </citation>
    <scope>NUCLEOTIDE SEQUENCE</scope>
</reference>
<accession>A0A382Y533</accession>
<proteinExistence type="predicted"/>
<organism evidence="2">
    <name type="scientific">marine metagenome</name>
    <dbReference type="NCBI Taxonomy" id="408172"/>
    <lineage>
        <taxon>unclassified sequences</taxon>
        <taxon>metagenomes</taxon>
        <taxon>ecological metagenomes</taxon>
    </lineage>
</organism>
<evidence type="ECO:0000313" key="2">
    <source>
        <dbReference type="EMBL" id="SVD78304.1"/>
    </source>
</evidence>
<evidence type="ECO:0000256" key="1">
    <source>
        <dbReference type="SAM" id="MobiDB-lite"/>
    </source>
</evidence>
<protein>
    <submittedName>
        <fullName evidence="2">Uncharacterized protein</fullName>
    </submittedName>
</protein>
<feature type="region of interest" description="Disordered" evidence="1">
    <location>
        <begin position="40"/>
        <end position="59"/>
    </location>
</feature>
<dbReference type="EMBL" id="UINC01172962">
    <property type="protein sequence ID" value="SVD78304.1"/>
    <property type="molecule type" value="Genomic_DNA"/>
</dbReference>